<keyword evidence="2" id="KW-1185">Reference proteome</keyword>
<evidence type="ECO:0000313" key="2">
    <source>
        <dbReference type="Proteomes" id="UP001056610"/>
    </source>
</evidence>
<gene>
    <name evidence="1" type="ORF">M5I08_02555</name>
</gene>
<reference evidence="1" key="1">
    <citation type="submission" date="2022-05" db="EMBL/GenBank/DDBJ databases">
        <title>A methanotrophic Mycobacterium dominates a cave microbial ecosystem.</title>
        <authorList>
            <person name="Van Spanning R.J.M."/>
            <person name="Guan Q."/>
            <person name="Melkonian C."/>
            <person name="Gallant J."/>
            <person name="Polerecky L."/>
            <person name="Flot J.-F."/>
            <person name="Brandt B.W."/>
            <person name="Braster M."/>
            <person name="Iturbe Espinoza P."/>
            <person name="Aerts J."/>
            <person name="Meima-Franke M."/>
            <person name="Piersma S.R."/>
            <person name="Bunduc C."/>
            <person name="Ummels R."/>
            <person name="Pain A."/>
            <person name="Fleming E.J."/>
            <person name="van der Wel N."/>
            <person name="Gherman V.D."/>
            <person name="Sarbu S.M."/>
            <person name="Bodelier P.L.E."/>
            <person name="Bitter W."/>
        </authorList>
    </citation>
    <scope>NUCLEOTIDE SEQUENCE</scope>
    <source>
        <strain evidence="1">Sulfur Cave</strain>
    </source>
</reference>
<sequence length="137" mass="15132">MSERSVCPRCHGQLPAPEGKGRRRLWCSQKCRRAAYEERRAARSGAIGLRVERVVERVEKPVWCVEYRDRVVEVIPPPPDPTQAAAIVLTSPRACRVVLDSLTDAATLGTLHRSEHGATVRAAARLLTALREAGLLT</sequence>
<organism evidence="1 2">
    <name type="scientific">Candidatus Mycobacterium methanotrophicum</name>
    <dbReference type="NCBI Taxonomy" id="2943498"/>
    <lineage>
        <taxon>Bacteria</taxon>
        <taxon>Bacillati</taxon>
        <taxon>Actinomycetota</taxon>
        <taxon>Actinomycetes</taxon>
        <taxon>Mycobacteriales</taxon>
        <taxon>Mycobacteriaceae</taxon>
        <taxon>Mycobacterium</taxon>
    </lineage>
</organism>
<dbReference type="Proteomes" id="UP001056610">
    <property type="component" value="Chromosome"/>
</dbReference>
<proteinExistence type="predicted"/>
<dbReference type="RefSeq" id="WP_219068430.1">
    <property type="nucleotide sequence ID" value="NZ_CAJUXY010000037.1"/>
</dbReference>
<name>A0ABY4QM90_9MYCO</name>
<protein>
    <submittedName>
        <fullName evidence="1">Uncharacterized protein</fullName>
    </submittedName>
</protein>
<accession>A0ABY4QM90</accession>
<evidence type="ECO:0000313" key="1">
    <source>
        <dbReference type="EMBL" id="UQX11423.1"/>
    </source>
</evidence>
<dbReference type="EMBL" id="CP097320">
    <property type="protein sequence ID" value="UQX11423.1"/>
    <property type="molecule type" value="Genomic_DNA"/>
</dbReference>